<feature type="signal peptide" evidence="3">
    <location>
        <begin position="1"/>
        <end position="24"/>
    </location>
</feature>
<reference evidence="4 5" key="1">
    <citation type="submission" date="2016-08" db="EMBL/GenBank/DDBJ databases">
        <authorList>
            <person name="Seilhamer J.J."/>
        </authorList>
    </citation>
    <scope>NUCLEOTIDE SEQUENCE [LARGE SCALE GENOMIC DNA]</scope>
    <source>
        <strain evidence="4 5">KCTC 42603</strain>
    </source>
</reference>
<dbReference type="PANTHER" id="PTHR30035:SF3">
    <property type="entry name" value="INTERMEMBRANE PHOSPHOLIPID TRANSPORT SYSTEM LIPOPROTEIN MLAA"/>
    <property type="match status" value="1"/>
</dbReference>
<dbReference type="Pfam" id="PF04333">
    <property type="entry name" value="MlaA"/>
    <property type="match status" value="1"/>
</dbReference>
<dbReference type="AlphaFoldDB" id="A0A1E7Z6Y4"/>
<dbReference type="GO" id="GO:0016020">
    <property type="term" value="C:membrane"/>
    <property type="evidence" value="ECO:0007669"/>
    <property type="project" value="InterPro"/>
</dbReference>
<evidence type="ECO:0000313" key="5">
    <source>
        <dbReference type="Proteomes" id="UP000175691"/>
    </source>
</evidence>
<feature type="chain" id="PRO_5009209413" evidence="3">
    <location>
        <begin position="25"/>
        <end position="273"/>
    </location>
</feature>
<organism evidence="4 5">
    <name type="scientific">Alteromonas confluentis</name>
    <dbReference type="NCBI Taxonomy" id="1656094"/>
    <lineage>
        <taxon>Bacteria</taxon>
        <taxon>Pseudomonadati</taxon>
        <taxon>Pseudomonadota</taxon>
        <taxon>Gammaproteobacteria</taxon>
        <taxon>Alteromonadales</taxon>
        <taxon>Alteromonadaceae</taxon>
        <taxon>Alteromonas/Salinimonas group</taxon>
        <taxon>Alteromonas</taxon>
    </lineage>
</organism>
<evidence type="ECO:0000256" key="3">
    <source>
        <dbReference type="SAM" id="SignalP"/>
    </source>
</evidence>
<dbReference type="Proteomes" id="UP000175691">
    <property type="component" value="Unassembled WGS sequence"/>
</dbReference>
<dbReference type="PROSITE" id="PS51257">
    <property type="entry name" value="PROKAR_LIPOPROTEIN"/>
    <property type="match status" value="1"/>
</dbReference>
<evidence type="ECO:0000313" key="4">
    <source>
        <dbReference type="EMBL" id="OFC69270.1"/>
    </source>
</evidence>
<protein>
    <submittedName>
        <fullName evidence="4">Surface lipoprotein</fullName>
    </submittedName>
</protein>
<dbReference type="PRINTS" id="PR01805">
    <property type="entry name" value="VACJLIPOPROT"/>
</dbReference>
<dbReference type="RefSeq" id="WP_070127555.1">
    <property type="nucleotide sequence ID" value="NZ_MDHN01000041.1"/>
</dbReference>
<comment type="caution">
    <text evidence="4">The sequence shown here is derived from an EMBL/GenBank/DDBJ whole genome shotgun (WGS) entry which is preliminary data.</text>
</comment>
<sequence length="273" mass="30530">MSKILLAGFMVGVSLLSGCASKQAANEQAEQQQIPDGDPKDPLEPLNRVAWNFNWEVLDQYILRPVTISYVTVMPQFARTGLLNATNNLEEPGNMFNNFFQGKVDEGLDSLARFIINSTVGLLGTIDVAEKMGIARQRENFGEVLGRWGVDTGPYMMVPVLGPNDPRTLTGRVVDNVYYPMTVLTGTYNVVRFAVTALEGRAALIDQEGQLEQSLDPYSFVKNAYFQNLEYRVTDGKSGEKVIKQEELDEFEQFQMMLDESDVQEDETDSSNE</sequence>
<keyword evidence="5" id="KW-1185">Reference proteome</keyword>
<gene>
    <name evidence="4" type="ORF">BFC18_20060</name>
</gene>
<name>A0A1E7Z6Y4_9ALTE</name>
<dbReference type="GO" id="GO:0120010">
    <property type="term" value="P:intermembrane phospholipid transfer"/>
    <property type="evidence" value="ECO:0007669"/>
    <property type="project" value="TreeGrafter"/>
</dbReference>
<evidence type="ECO:0000256" key="2">
    <source>
        <dbReference type="ARBA" id="ARBA00022729"/>
    </source>
</evidence>
<accession>A0A1E7Z6Y4</accession>
<comment type="similarity">
    <text evidence="1">Belongs to the MlaA family.</text>
</comment>
<keyword evidence="2 3" id="KW-0732">Signal</keyword>
<dbReference type="EMBL" id="MDHN01000041">
    <property type="protein sequence ID" value="OFC69270.1"/>
    <property type="molecule type" value="Genomic_DNA"/>
</dbReference>
<dbReference type="STRING" id="1656094.BFC18_20060"/>
<proteinExistence type="inferred from homology"/>
<dbReference type="OrthoDB" id="9785326at2"/>
<dbReference type="PANTHER" id="PTHR30035">
    <property type="entry name" value="LIPOPROTEIN VACJ-RELATED"/>
    <property type="match status" value="1"/>
</dbReference>
<evidence type="ECO:0000256" key="1">
    <source>
        <dbReference type="ARBA" id="ARBA00010634"/>
    </source>
</evidence>
<dbReference type="InterPro" id="IPR007428">
    <property type="entry name" value="MlaA"/>
</dbReference>
<keyword evidence="4" id="KW-0449">Lipoprotein</keyword>